<dbReference type="Pfam" id="PF18946">
    <property type="entry name" value="Apex"/>
    <property type="match status" value="1"/>
</dbReference>
<sequence>MHPLHVSGTDLNGDSNAQEFILSQFLGRHVFITLGQVVNVKEGAIDIRPMVMAVAGDGAPIAHGVVYNVPVWRLQGGDSAVIMPPKVGDIGFLAICDRDISGVKATRQPSMPGSRRTHNLSDALYLGGVLNGRPVQFVAFADQQINVTSPWKISLNAPDIEANASRFAVNADSILLNGEVQSSNTLKVTGQASLAGGAIIGGIAFGDHVHGGVQSGGAQTGEPQ</sequence>
<dbReference type="Gene3D" id="2.40.50.230">
    <property type="entry name" value="Gp5 N-terminal domain"/>
    <property type="match status" value="1"/>
</dbReference>
<dbReference type="EMBL" id="CP006568">
    <property type="protein sequence ID" value="AHF73138.1"/>
    <property type="molecule type" value="Genomic_DNA"/>
</dbReference>
<dbReference type="KEGG" id="pes:SOPEG_0582"/>
<dbReference type="InterPro" id="IPR044033">
    <property type="entry name" value="GpV-like_apex"/>
</dbReference>
<dbReference type="InterPro" id="IPR037026">
    <property type="entry name" value="Vgr_OB-fold_dom_sf"/>
</dbReference>
<dbReference type="STRING" id="2342.SOPEG_0582"/>
<dbReference type="Pfam" id="PF18352">
    <property type="entry name" value="Gp138_N"/>
    <property type="match status" value="1"/>
</dbReference>
<dbReference type="InterPro" id="IPR041599">
    <property type="entry name" value="Gp138_N"/>
</dbReference>
<dbReference type="eggNOG" id="COG4540">
    <property type="taxonomic scope" value="Bacteria"/>
</dbReference>
<evidence type="ECO:0000259" key="1">
    <source>
        <dbReference type="Pfam" id="PF18352"/>
    </source>
</evidence>
<organism evidence="2 3">
    <name type="scientific">Candidatus Sodalis pierantonii str. SOPE</name>
    <dbReference type="NCBI Taxonomy" id="2342"/>
    <lineage>
        <taxon>Bacteria</taxon>
        <taxon>Pseudomonadati</taxon>
        <taxon>Pseudomonadota</taxon>
        <taxon>Gammaproteobacteria</taxon>
        <taxon>Enterobacterales</taxon>
        <taxon>Bruguierivoracaceae</taxon>
        <taxon>Sodalis</taxon>
    </lineage>
</organism>
<gene>
    <name evidence="2" type="ORF">SOPEG_0582</name>
</gene>
<keyword evidence="3" id="KW-1185">Reference proteome</keyword>
<reference evidence="2 3" key="1">
    <citation type="journal article" date="2014" name="Genome Biol. Evol.">
        <title>Genome degeneration and adaptation in a nascent stage of symbiosis.</title>
        <authorList>
            <person name="Oakeson K.F."/>
            <person name="Gil R."/>
            <person name="Clayton A.L."/>
            <person name="Dunn D.M."/>
            <person name="von Niederhausern A.C."/>
            <person name="Hamil C."/>
            <person name="Aoyagi A."/>
            <person name="Duval B."/>
            <person name="Baca A."/>
            <person name="Silva F.J."/>
            <person name="Vallier A."/>
            <person name="Jackson D.G."/>
            <person name="Latorre A."/>
            <person name="Weiss R.B."/>
            <person name="Heddi A."/>
            <person name="Moya A."/>
            <person name="Dale C."/>
        </authorList>
    </citation>
    <scope>NUCLEOTIDE SEQUENCE [LARGE SCALE GENOMIC DNA]</scope>
    <source>
        <strain evidence="3">none</strain>
    </source>
</reference>
<accession>W0HM12</accession>
<dbReference type="RefSeq" id="WP_038468135.1">
    <property type="nucleotide sequence ID" value="NZ_CP006568.1"/>
</dbReference>
<dbReference type="Proteomes" id="UP000019025">
    <property type="component" value="Chromosome"/>
</dbReference>
<protein>
    <recommendedName>
        <fullName evidence="1">Phage protein Gp138 N-terminal domain-containing protein</fullName>
    </recommendedName>
</protein>
<name>W0HM12_9GAMM</name>
<proteinExistence type="predicted"/>
<feature type="domain" description="Phage protein Gp138 N-terminal" evidence="1">
    <location>
        <begin position="42"/>
        <end position="127"/>
    </location>
</feature>
<evidence type="ECO:0000313" key="2">
    <source>
        <dbReference type="EMBL" id="AHF73138.1"/>
    </source>
</evidence>
<dbReference type="HOGENOM" id="CLU_096035_0_0_6"/>
<evidence type="ECO:0000313" key="3">
    <source>
        <dbReference type="Proteomes" id="UP000019025"/>
    </source>
</evidence>
<dbReference type="AlphaFoldDB" id="W0HM12"/>